<dbReference type="GO" id="GO:0005886">
    <property type="term" value="C:plasma membrane"/>
    <property type="evidence" value="ECO:0007669"/>
    <property type="project" value="UniProtKB-SubCell"/>
</dbReference>
<dbReference type="Gene3D" id="3.55.40.10">
    <property type="entry name" value="minor pseudopilin epsh domain"/>
    <property type="match status" value="1"/>
</dbReference>
<dbReference type="InterPro" id="IPR022346">
    <property type="entry name" value="T2SS_GspH"/>
</dbReference>
<evidence type="ECO:0000313" key="10">
    <source>
        <dbReference type="Proteomes" id="UP000011885"/>
    </source>
</evidence>
<evidence type="ECO:0000256" key="6">
    <source>
        <dbReference type="ARBA" id="ARBA00022989"/>
    </source>
</evidence>
<organism evidence="9 10">
    <name type="scientific">Rhodopirellula sallentina SM41</name>
    <dbReference type="NCBI Taxonomy" id="1263870"/>
    <lineage>
        <taxon>Bacteria</taxon>
        <taxon>Pseudomonadati</taxon>
        <taxon>Planctomycetota</taxon>
        <taxon>Planctomycetia</taxon>
        <taxon>Pirellulales</taxon>
        <taxon>Pirellulaceae</taxon>
        <taxon>Rhodopirellula</taxon>
    </lineage>
</organism>
<keyword evidence="7" id="KW-0472">Membrane</keyword>
<name>M5TZB1_9BACT</name>
<keyword evidence="6" id="KW-1133">Transmembrane helix</keyword>
<accession>M5TZB1</accession>
<keyword evidence="2" id="KW-1003">Cell membrane</keyword>
<evidence type="ECO:0000256" key="3">
    <source>
        <dbReference type="ARBA" id="ARBA00022481"/>
    </source>
</evidence>
<sequence>MLLAAPQVIAATGRKRVRSLAKTLQDDLELARRTAMNRRKHVSVYFDWKGRTYHSPDLHAGAHDSPLPVDCGEQERDQLANRFDGNVQITGNFCDQTGICFNPDGSLRTEDTHGTPTSAVEITVQLDGYQTKLLIRPGMSLVE</sequence>
<keyword evidence="3" id="KW-0488">Methylation</keyword>
<keyword evidence="4" id="KW-0997">Cell inner membrane</keyword>
<comment type="subcellular location">
    <subcellularLocation>
        <location evidence="1">Cell inner membrane</location>
        <topology evidence="1">Single-pass membrane protein</topology>
    </subcellularLocation>
</comment>
<gene>
    <name evidence="9" type="ORF">RSSM_04011</name>
</gene>
<dbReference type="EMBL" id="ANOH01000274">
    <property type="protein sequence ID" value="EMI54540.1"/>
    <property type="molecule type" value="Genomic_DNA"/>
</dbReference>
<dbReference type="Proteomes" id="UP000011885">
    <property type="component" value="Unassembled WGS sequence"/>
</dbReference>
<evidence type="ECO:0000259" key="8">
    <source>
        <dbReference type="Pfam" id="PF12019"/>
    </source>
</evidence>
<evidence type="ECO:0000313" key="9">
    <source>
        <dbReference type="EMBL" id="EMI54540.1"/>
    </source>
</evidence>
<comment type="caution">
    <text evidence="9">The sequence shown here is derived from an EMBL/GenBank/DDBJ whole genome shotgun (WGS) entry which is preliminary data.</text>
</comment>
<keyword evidence="5" id="KW-0812">Transmembrane</keyword>
<dbReference type="GO" id="GO:0015627">
    <property type="term" value="C:type II protein secretion system complex"/>
    <property type="evidence" value="ECO:0007669"/>
    <property type="project" value="InterPro"/>
</dbReference>
<evidence type="ECO:0000256" key="4">
    <source>
        <dbReference type="ARBA" id="ARBA00022519"/>
    </source>
</evidence>
<evidence type="ECO:0000256" key="7">
    <source>
        <dbReference type="ARBA" id="ARBA00023136"/>
    </source>
</evidence>
<reference evidence="9 10" key="1">
    <citation type="journal article" date="2013" name="Mar. Genomics">
        <title>Expression of sulfatases in Rhodopirellula baltica and the diversity of sulfatases in the genus Rhodopirellula.</title>
        <authorList>
            <person name="Wegner C.E."/>
            <person name="Richter-Heitmann T."/>
            <person name="Klindworth A."/>
            <person name="Klockow C."/>
            <person name="Richter M."/>
            <person name="Achstetter T."/>
            <person name="Glockner F.O."/>
            <person name="Harder J."/>
        </authorList>
    </citation>
    <scope>NUCLEOTIDE SEQUENCE [LARGE SCALE GENOMIC DNA]</scope>
    <source>
        <strain evidence="9 10">SM41</strain>
    </source>
</reference>
<dbReference type="AlphaFoldDB" id="M5TZB1"/>
<proteinExistence type="predicted"/>
<keyword evidence="10" id="KW-1185">Reference proteome</keyword>
<protein>
    <recommendedName>
        <fullName evidence="8">General secretion pathway GspH domain-containing protein</fullName>
    </recommendedName>
</protein>
<evidence type="ECO:0000256" key="5">
    <source>
        <dbReference type="ARBA" id="ARBA00022692"/>
    </source>
</evidence>
<dbReference type="PATRIC" id="fig|1263870.3.peg.4247"/>
<feature type="domain" description="General secretion pathway GspH" evidence="8">
    <location>
        <begin position="21"/>
        <end position="128"/>
    </location>
</feature>
<evidence type="ECO:0000256" key="2">
    <source>
        <dbReference type="ARBA" id="ARBA00022475"/>
    </source>
</evidence>
<evidence type="ECO:0000256" key="1">
    <source>
        <dbReference type="ARBA" id="ARBA00004377"/>
    </source>
</evidence>
<dbReference type="GO" id="GO:0015628">
    <property type="term" value="P:protein secretion by the type II secretion system"/>
    <property type="evidence" value="ECO:0007669"/>
    <property type="project" value="InterPro"/>
</dbReference>
<dbReference type="Pfam" id="PF12019">
    <property type="entry name" value="GspH"/>
    <property type="match status" value="1"/>
</dbReference>